<dbReference type="EMBL" id="FWXV01000013">
    <property type="protein sequence ID" value="SMD26168.1"/>
    <property type="molecule type" value="Genomic_DNA"/>
</dbReference>
<evidence type="ECO:0000313" key="8">
    <source>
        <dbReference type="Proteomes" id="UP000192674"/>
    </source>
</evidence>
<keyword evidence="3 5" id="KW-0378">Hydrolase</keyword>
<dbReference type="InterPro" id="IPR036852">
    <property type="entry name" value="Peptidase_S8/S53_dom_sf"/>
</dbReference>
<proteinExistence type="inferred from homology"/>
<dbReference type="PROSITE" id="PS00138">
    <property type="entry name" value="SUBTILASE_SER"/>
    <property type="match status" value="1"/>
</dbReference>
<comment type="similarity">
    <text evidence="1 5">Belongs to the peptidase S8 family.</text>
</comment>
<name>A0A1Y5Y5Q4_KIBAR</name>
<evidence type="ECO:0000256" key="5">
    <source>
        <dbReference type="PROSITE-ProRule" id="PRU01240"/>
    </source>
</evidence>
<evidence type="ECO:0000256" key="3">
    <source>
        <dbReference type="ARBA" id="ARBA00022801"/>
    </source>
</evidence>
<dbReference type="InterPro" id="IPR000209">
    <property type="entry name" value="Peptidase_S8/S53_dom"/>
</dbReference>
<keyword evidence="2 5" id="KW-0645">Protease</keyword>
<evidence type="ECO:0000313" key="7">
    <source>
        <dbReference type="EMBL" id="SMD26168.1"/>
    </source>
</evidence>
<feature type="active site" description="Charge relay system" evidence="5">
    <location>
        <position position="490"/>
    </location>
</feature>
<keyword evidence="4 5" id="KW-0720">Serine protease</keyword>
<dbReference type="Proteomes" id="UP000192674">
    <property type="component" value="Unassembled WGS sequence"/>
</dbReference>
<evidence type="ECO:0000256" key="1">
    <source>
        <dbReference type="ARBA" id="ARBA00011073"/>
    </source>
</evidence>
<dbReference type="PANTHER" id="PTHR43806">
    <property type="entry name" value="PEPTIDASE S8"/>
    <property type="match status" value="1"/>
</dbReference>
<dbReference type="GO" id="GO:0005615">
    <property type="term" value="C:extracellular space"/>
    <property type="evidence" value="ECO:0007669"/>
    <property type="project" value="TreeGrafter"/>
</dbReference>
<accession>A0A1Y5Y5Q4</accession>
<evidence type="ECO:0000259" key="6">
    <source>
        <dbReference type="Pfam" id="PF00082"/>
    </source>
</evidence>
<dbReference type="AlphaFoldDB" id="A0A1Y5Y5Q4"/>
<feature type="domain" description="Peptidase S8/S53" evidence="6">
    <location>
        <begin position="212"/>
        <end position="503"/>
    </location>
</feature>
<dbReference type="GO" id="GO:0006508">
    <property type="term" value="P:proteolysis"/>
    <property type="evidence" value="ECO:0007669"/>
    <property type="project" value="UniProtKB-KW"/>
</dbReference>
<evidence type="ECO:0000256" key="4">
    <source>
        <dbReference type="ARBA" id="ARBA00022825"/>
    </source>
</evidence>
<evidence type="ECO:0000256" key="2">
    <source>
        <dbReference type="ARBA" id="ARBA00022670"/>
    </source>
</evidence>
<dbReference type="GO" id="GO:0004252">
    <property type="term" value="F:serine-type endopeptidase activity"/>
    <property type="evidence" value="ECO:0007669"/>
    <property type="project" value="UniProtKB-UniRule"/>
</dbReference>
<dbReference type="SUPFAM" id="SSF52743">
    <property type="entry name" value="Subtilisin-like"/>
    <property type="match status" value="1"/>
</dbReference>
<reference evidence="7 8" key="1">
    <citation type="submission" date="2017-04" db="EMBL/GenBank/DDBJ databases">
        <authorList>
            <person name="Afonso C.L."/>
            <person name="Miller P.J."/>
            <person name="Scott M.A."/>
            <person name="Spackman E."/>
            <person name="Goraichik I."/>
            <person name="Dimitrov K.M."/>
            <person name="Suarez D.L."/>
            <person name="Swayne D.E."/>
        </authorList>
    </citation>
    <scope>NUCLEOTIDE SEQUENCE [LARGE SCALE GENOMIC DNA]</scope>
    <source>
        <strain evidence="7 8">DSM 43828</strain>
    </source>
</reference>
<protein>
    <submittedName>
        <fullName evidence="7">Subtilase family protein</fullName>
    </submittedName>
</protein>
<dbReference type="OrthoDB" id="5177045at2"/>
<dbReference type="PANTHER" id="PTHR43806:SF11">
    <property type="entry name" value="CEREVISIN-RELATED"/>
    <property type="match status" value="1"/>
</dbReference>
<keyword evidence="8" id="KW-1185">Reference proteome</keyword>
<dbReference type="InterPro" id="IPR023828">
    <property type="entry name" value="Peptidase_S8_Ser-AS"/>
</dbReference>
<gene>
    <name evidence="7" type="ORF">SAMN05661093_09748</name>
</gene>
<dbReference type="Gene3D" id="3.40.50.200">
    <property type="entry name" value="Peptidase S8/S53 domain"/>
    <property type="match status" value="1"/>
</dbReference>
<dbReference type="InterPro" id="IPR050131">
    <property type="entry name" value="Peptidase_S8_subtilisin-like"/>
</dbReference>
<feature type="active site" description="Charge relay system" evidence="5">
    <location>
        <position position="219"/>
    </location>
</feature>
<feature type="active site" description="Charge relay system" evidence="5">
    <location>
        <position position="292"/>
    </location>
</feature>
<organism evidence="7 8">
    <name type="scientific">Kibdelosporangium aridum</name>
    <dbReference type="NCBI Taxonomy" id="2030"/>
    <lineage>
        <taxon>Bacteria</taxon>
        <taxon>Bacillati</taxon>
        <taxon>Actinomycetota</taxon>
        <taxon>Actinomycetes</taxon>
        <taxon>Pseudonocardiales</taxon>
        <taxon>Pseudonocardiaceae</taxon>
        <taxon>Kibdelosporangium</taxon>
    </lineage>
</organism>
<dbReference type="PROSITE" id="PS51892">
    <property type="entry name" value="SUBTILASE"/>
    <property type="match status" value="1"/>
</dbReference>
<dbReference type="RefSeq" id="WP_084433954.1">
    <property type="nucleotide sequence ID" value="NZ_FWXV01000013.1"/>
</dbReference>
<sequence>MVVKFVRKPGKPYGDDDRSAVPEMPQHLLERHGARVLNPVNALVAGGPYEPPRSTVYRAGSMLIPNDIARDVRNTVAFNEVLSRVDLELVTPRHQNEYTERLQRLPRPVSLRAVGRTTKPTQVDCWLALQELRVAAMNGRLRKDFVDRISVDHLLVGTVDIGGTPWEASGVGGAPWEASGAPGSGYARGGTTGRIPVALAAPPPPRGPIDRRPVVAVLDTGIGPHPWFDLPDRTAPPPAGGFLNVFPELQDAIRKQGEEAALTTPTRILTDFWDAPVTDNPLVGMLDRDTGHGTFIAGIIRQTAPDANVLAIRVLHSDGIAYESDVLLALWGLILRVQDAQQQNDPDRMVDVVSLSLGYFDEAGSTSTFTGLLTEAIDRLRELGVLVIAAAGNDATSRRFYPAALAERTSPPDVAPQVISVGALNPSTTRALFSNEAPWVRAWATGAGVVSTFPIDVQGSISATMVPVDGRSALDLDDYRAGFAVWDGTSFAAPLAAAEITAAMIQCSAEDPALALKTVDRQVAVKRARAALTRAGG</sequence>
<dbReference type="Pfam" id="PF00082">
    <property type="entry name" value="Peptidase_S8"/>
    <property type="match status" value="1"/>
</dbReference>